<evidence type="ECO:0000256" key="3">
    <source>
        <dbReference type="ARBA" id="ARBA00011906"/>
    </source>
</evidence>
<evidence type="ECO:0000256" key="1">
    <source>
        <dbReference type="ARBA" id="ARBA00001973"/>
    </source>
</evidence>
<dbReference type="EC" id="1.14.18.1" evidence="3"/>
<keyword evidence="7" id="KW-0503">Monooxygenase</keyword>
<evidence type="ECO:0000256" key="6">
    <source>
        <dbReference type="ARBA" id="ARBA00023008"/>
    </source>
</evidence>
<dbReference type="Gene3D" id="2.60.310.20">
    <property type="match status" value="1"/>
</dbReference>
<evidence type="ECO:0000256" key="4">
    <source>
        <dbReference type="ARBA" id="ARBA00022723"/>
    </source>
</evidence>
<evidence type="ECO:0000256" key="10">
    <source>
        <dbReference type="ARBA" id="ARBA00048881"/>
    </source>
</evidence>
<comment type="similarity">
    <text evidence="2">Belongs to the tyrosinase family.</text>
</comment>
<dbReference type="GO" id="GO:0046872">
    <property type="term" value="F:metal ion binding"/>
    <property type="evidence" value="ECO:0007669"/>
    <property type="project" value="UniProtKB-KW"/>
</dbReference>
<evidence type="ECO:0000256" key="9">
    <source>
        <dbReference type="ARBA" id="ARBA00048233"/>
    </source>
</evidence>
<comment type="caution">
    <text evidence="12">The sequence shown here is derived from an EMBL/GenBank/DDBJ whole genome shotgun (WGS) entry which is preliminary data.</text>
</comment>
<keyword evidence="13" id="KW-1185">Reference proteome</keyword>
<proteinExistence type="inferred from homology"/>
<evidence type="ECO:0000256" key="5">
    <source>
        <dbReference type="ARBA" id="ARBA00023002"/>
    </source>
</evidence>
<sequence length="696" mass="77160">MSVDTVALQAAQDNGLTVGVIPTDGSQALRLEIDDFLADADLANLYFLALEAFMKDDISSQPFSYYEISGIHGQPYRAWDGVENVPYTPTGEPPNKRGAGYCAHGSVLFPTWHRVYLAQFEQALYLHAAEVAKALGQEHTVLPKFRIPYFDPLLPREKLVDQEQYTYGIPVILMTKTIHVRRPGKTDYEPMNNPLYQFKFPNDPKGGFHWDQIQGYQPKDIKVLSTKTIRGYNKPTGTADHEYVKDTFNNQYGPTMQRSSSDAAYLYDLFFGGDPWKVISNHFEVDDRRKGIYNVNSLEGFHDNIHGYMGMGPGTSEDRATGQMSYPEVAGNIDRILAIWQGINNPKGDDVAWWDSLGFPLSTYVEPRHEPETPGTPLAPFRKAFNGDETVWWTSNDVRDHTKLGYDYPETKEASATSDPVASLQKWANIEVGWVGDFSNKNTPLLDHLKRQITEQAPALPKPTVVDDATKWNPDEQYLASAATTTSSIEASSLVRAAAPVLHRMVATHNPSFEDRFGGLGDLVKDGKFALNGTFIIAFFLGDFAPEVAGSDWLHELNLVGSSAIFASSQDRIDGGHCATCAKQQAVGRKYYDTVGLTQALLTYWQSGDSAYNLKVSSLDPEAVVPFLTRNLHWRVIDGTGAYVPTDSVPSLKIKVFSDTITLPQRLTDAPVFGNKVAHIEVTDGRPGGLNAGEQL</sequence>
<dbReference type="OrthoDB" id="6132182at2759"/>
<comment type="cofactor">
    <cofactor evidence="1">
        <name>Cu(2+)</name>
        <dbReference type="ChEBI" id="CHEBI:29036"/>
    </cofactor>
</comment>
<evidence type="ECO:0000313" key="12">
    <source>
        <dbReference type="EMBL" id="KAF2097684.1"/>
    </source>
</evidence>
<dbReference type="GO" id="GO:0004503">
    <property type="term" value="F:tyrosinase activity"/>
    <property type="evidence" value="ECO:0007669"/>
    <property type="project" value="UniProtKB-EC"/>
</dbReference>
<evidence type="ECO:0000313" key="13">
    <source>
        <dbReference type="Proteomes" id="UP000799772"/>
    </source>
</evidence>
<organism evidence="12 13">
    <name type="scientific">Rhizodiscina lignyota</name>
    <dbReference type="NCBI Taxonomy" id="1504668"/>
    <lineage>
        <taxon>Eukaryota</taxon>
        <taxon>Fungi</taxon>
        <taxon>Dikarya</taxon>
        <taxon>Ascomycota</taxon>
        <taxon>Pezizomycotina</taxon>
        <taxon>Dothideomycetes</taxon>
        <taxon>Pleosporomycetidae</taxon>
        <taxon>Aulographales</taxon>
        <taxon>Rhizodiscinaceae</taxon>
        <taxon>Rhizodiscina</taxon>
    </lineage>
</organism>
<keyword evidence="8" id="KW-0470">Melanin biosynthesis</keyword>
<reference evidence="12" key="1">
    <citation type="journal article" date="2020" name="Stud. Mycol.">
        <title>101 Dothideomycetes genomes: a test case for predicting lifestyles and emergence of pathogens.</title>
        <authorList>
            <person name="Haridas S."/>
            <person name="Albert R."/>
            <person name="Binder M."/>
            <person name="Bloem J."/>
            <person name="Labutti K."/>
            <person name="Salamov A."/>
            <person name="Andreopoulos B."/>
            <person name="Baker S."/>
            <person name="Barry K."/>
            <person name="Bills G."/>
            <person name="Bluhm B."/>
            <person name="Cannon C."/>
            <person name="Castanera R."/>
            <person name="Culley D."/>
            <person name="Daum C."/>
            <person name="Ezra D."/>
            <person name="Gonzalez J."/>
            <person name="Henrissat B."/>
            <person name="Kuo A."/>
            <person name="Liang C."/>
            <person name="Lipzen A."/>
            <person name="Lutzoni F."/>
            <person name="Magnuson J."/>
            <person name="Mondo S."/>
            <person name="Nolan M."/>
            <person name="Ohm R."/>
            <person name="Pangilinan J."/>
            <person name="Park H.-J."/>
            <person name="Ramirez L."/>
            <person name="Alfaro M."/>
            <person name="Sun H."/>
            <person name="Tritt A."/>
            <person name="Yoshinaga Y."/>
            <person name="Zwiers L.-H."/>
            <person name="Turgeon B."/>
            <person name="Goodwin S."/>
            <person name="Spatafora J."/>
            <person name="Crous P."/>
            <person name="Grigoriev I."/>
        </authorList>
    </citation>
    <scope>NUCLEOTIDE SEQUENCE</scope>
    <source>
        <strain evidence="12">CBS 133067</strain>
    </source>
</reference>
<keyword evidence="6" id="KW-0186">Copper</keyword>
<comment type="catalytic activity">
    <reaction evidence="10">
        <text>L-tyrosine + O2 = L-dopaquinone + H2O</text>
        <dbReference type="Rhea" id="RHEA:18117"/>
        <dbReference type="ChEBI" id="CHEBI:15377"/>
        <dbReference type="ChEBI" id="CHEBI:15379"/>
        <dbReference type="ChEBI" id="CHEBI:57924"/>
        <dbReference type="ChEBI" id="CHEBI:58315"/>
        <dbReference type="EC" id="1.14.18.1"/>
    </reaction>
</comment>
<keyword evidence="4" id="KW-0479">Metal-binding</keyword>
<protein>
    <recommendedName>
        <fullName evidence="3">tyrosinase</fullName>
        <ecNumber evidence="3">1.14.18.1</ecNumber>
    </recommendedName>
</protein>
<dbReference type="PANTHER" id="PTHR11474">
    <property type="entry name" value="TYROSINASE FAMILY MEMBER"/>
    <property type="match status" value="1"/>
</dbReference>
<name>A0A9P4IEM6_9PEZI</name>
<dbReference type="Pfam" id="PF18132">
    <property type="entry name" value="Tyrosinase_C"/>
    <property type="match status" value="1"/>
</dbReference>
<dbReference type="InterPro" id="IPR050316">
    <property type="entry name" value="Tyrosinase/Hemocyanin"/>
</dbReference>
<evidence type="ECO:0000256" key="7">
    <source>
        <dbReference type="ARBA" id="ARBA00023033"/>
    </source>
</evidence>
<dbReference type="EMBL" id="ML978127">
    <property type="protein sequence ID" value="KAF2097684.1"/>
    <property type="molecule type" value="Genomic_DNA"/>
</dbReference>
<dbReference type="AlphaFoldDB" id="A0A9P4IEM6"/>
<keyword evidence="5" id="KW-0560">Oxidoreductase</keyword>
<gene>
    <name evidence="12" type="ORF">NA57DRAFT_76494</name>
</gene>
<dbReference type="InterPro" id="IPR008922">
    <property type="entry name" value="Di-copper_centre_dom_sf"/>
</dbReference>
<evidence type="ECO:0000256" key="8">
    <source>
        <dbReference type="ARBA" id="ARBA00023101"/>
    </source>
</evidence>
<dbReference type="SUPFAM" id="SSF48056">
    <property type="entry name" value="Di-copper centre-containing domain"/>
    <property type="match status" value="1"/>
</dbReference>
<dbReference type="InterPro" id="IPR041640">
    <property type="entry name" value="Tyrosinase_C"/>
</dbReference>
<dbReference type="Pfam" id="PF00264">
    <property type="entry name" value="Tyrosinase"/>
    <property type="match status" value="1"/>
</dbReference>
<dbReference type="Gene3D" id="1.10.1280.10">
    <property type="entry name" value="Di-copper center containing domain from catechol oxidase"/>
    <property type="match status" value="1"/>
</dbReference>
<dbReference type="Proteomes" id="UP000799772">
    <property type="component" value="Unassembled WGS sequence"/>
</dbReference>
<evidence type="ECO:0000256" key="2">
    <source>
        <dbReference type="ARBA" id="ARBA00009928"/>
    </source>
</evidence>
<comment type="catalytic activity">
    <reaction evidence="9">
        <text>2 L-dopa + O2 = 2 L-dopaquinone + 2 H2O</text>
        <dbReference type="Rhea" id="RHEA:34287"/>
        <dbReference type="ChEBI" id="CHEBI:15377"/>
        <dbReference type="ChEBI" id="CHEBI:15379"/>
        <dbReference type="ChEBI" id="CHEBI:57504"/>
        <dbReference type="ChEBI" id="CHEBI:57924"/>
        <dbReference type="EC" id="1.14.18.1"/>
    </reaction>
</comment>
<evidence type="ECO:0000259" key="11">
    <source>
        <dbReference type="PROSITE" id="PS00497"/>
    </source>
</evidence>
<dbReference type="PROSITE" id="PS00497">
    <property type="entry name" value="TYROSINASE_1"/>
    <property type="match status" value="1"/>
</dbReference>
<dbReference type="GO" id="GO:0042438">
    <property type="term" value="P:melanin biosynthetic process"/>
    <property type="evidence" value="ECO:0007669"/>
    <property type="project" value="UniProtKB-KW"/>
</dbReference>
<dbReference type="PANTHER" id="PTHR11474:SF76">
    <property type="entry name" value="SHKT DOMAIN-CONTAINING PROTEIN"/>
    <property type="match status" value="1"/>
</dbReference>
<feature type="domain" description="Tyrosinase copper-binding" evidence="11">
    <location>
        <begin position="104"/>
        <end position="121"/>
    </location>
</feature>
<accession>A0A9P4IEM6</accession>
<dbReference type="InterPro" id="IPR002227">
    <property type="entry name" value="Tyrosinase_Cu-bd"/>
</dbReference>